<dbReference type="SUPFAM" id="SSF46894">
    <property type="entry name" value="C-terminal effector domain of the bipartite response regulators"/>
    <property type="match status" value="1"/>
</dbReference>
<feature type="modified residue" description="4-aspartylphosphate" evidence="7">
    <location>
        <position position="61"/>
    </location>
</feature>
<keyword evidence="4" id="KW-0805">Transcription regulation</keyword>
<dbReference type="Pfam" id="PF00072">
    <property type="entry name" value="Response_reg"/>
    <property type="match status" value="1"/>
</dbReference>
<dbReference type="InterPro" id="IPR001789">
    <property type="entry name" value="Sig_transdc_resp-reg_receiver"/>
</dbReference>
<evidence type="ECO:0000256" key="7">
    <source>
        <dbReference type="PROSITE-ProRule" id="PRU00169"/>
    </source>
</evidence>
<dbReference type="InterPro" id="IPR016032">
    <property type="entry name" value="Sig_transdc_resp-reg_C-effctor"/>
</dbReference>
<dbReference type="Gene3D" id="3.40.50.2300">
    <property type="match status" value="1"/>
</dbReference>
<dbReference type="EMBL" id="JASXSZ010000001">
    <property type="protein sequence ID" value="MDL9978316.1"/>
    <property type="molecule type" value="Genomic_DNA"/>
</dbReference>
<dbReference type="InterPro" id="IPR036388">
    <property type="entry name" value="WH-like_DNA-bd_sf"/>
</dbReference>
<protein>
    <submittedName>
        <fullName evidence="11">Response regulator transcription factor</fullName>
    </submittedName>
</protein>
<dbReference type="Gene3D" id="1.10.10.10">
    <property type="entry name" value="Winged helix-like DNA-binding domain superfamily/Winged helix DNA-binding domain"/>
    <property type="match status" value="1"/>
</dbReference>
<dbReference type="Pfam" id="PF00486">
    <property type="entry name" value="Trans_reg_C"/>
    <property type="match status" value="1"/>
</dbReference>
<proteinExistence type="predicted"/>
<keyword evidence="6" id="KW-0804">Transcription</keyword>
<evidence type="ECO:0000259" key="9">
    <source>
        <dbReference type="PROSITE" id="PS50110"/>
    </source>
</evidence>
<dbReference type="Gene3D" id="6.10.250.690">
    <property type="match status" value="1"/>
</dbReference>
<dbReference type="InterPro" id="IPR039420">
    <property type="entry name" value="WalR-like"/>
</dbReference>
<comment type="caution">
    <text evidence="11">The sequence shown here is derived from an EMBL/GenBank/DDBJ whole genome shotgun (WGS) entry which is preliminary data.</text>
</comment>
<dbReference type="SUPFAM" id="SSF52172">
    <property type="entry name" value="CheY-like"/>
    <property type="match status" value="1"/>
</dbReference>
<dbReference type="PANTHER" id="PTHR48111:SF22">
    <property type="entry name" value="REGULATOR OF RPOS"/>
    <property type="match status" value="1"/>
</dbReference>
<feature type="domain" description="OmpR/PhoB-type" evidence="10">
    <location>
        <begin position="133"/>
        <end position="226"/>
    </location>
</feature>
<feature type="domain" description="Response regulatory" evidence="9">
    <location>
        <begin position="13"/>
        <end position="126"/>
    </location>
</feature>
<dbReference type="InterPro" id="IPR001867">
    <property type="entry name" value="OmpR/PhoB-type_DNA-bd"/>
</dbReference>
<dbReference type="InterPro" id="IPR011006">
    <property type="entry name" value="CheY-like_superfamily"/>
</dbReference>
<evidence type="ECO:0000256" key="8">
    <source>
        <dbReference type="PROSITE-ProRule" id="PRU01091"/>
    </source>
</evidence>
<feature type="DNA-binding region" description="OmpR/PhoB-type" evidence="8">
    <location>
        <begin position="133"/>
        <end position="226"/>
    </location>
</feature>
<organism evidence="11 12">
    <name type="scientific">Microbacterium candidum</name>
    <dbReference type="NCBI Taxonomy" id="3041922"/>
    <lineage>
        <taxon>Bacteria</taxon>
        <taxon>Bacillati</taxon>
        <taxon>Actinomycetota</taxon>
        <taxon>Actinomycetes</taxon>
        <taxon>Micrococcales</taxon>
        <taxon>Microbacteriaceae</taxon>
        <taxon>Microbacterium</taxon>
    </lineage>
</organism>
<reference evidence="11 12" key="1">
    <citation type="submission" date="2023-06" db="EMBL/GenBank/DDBJ databases">
        <title>Microbacterium sp. nov., isolated from a waste landfill.</title>
        <authorList>
            <person name="Wen W."/>
        </authorList>
    </citation>
    <scope>NUCLEOTIDE SEQUENCE [LARGE SCALE GENOMIC DNA]</scope>
    <source>
        <strain evidence="11 12">ASV49</strain>
    </source>
</reference>
<dbReference type="CDD" id="cd00383">
    <property type="entry name" value="trans_reg_C"/>
    <property type="match status" value="1"/>
</dbReference>
<dbReference type="SMART" id="SM00862">
    <property type="entry name" value="Trans_reg_C"/>
    <property type="match status" value="1"/>
</dbReference>
<evidence type="ECO:0000259" key="10">
    <source>
        <dbReference type="PROSITE" id="PS51755"/>
    </source>
</evidence>
<dbReference type="PROSITE" id="PS51755">
    <property type="entry name" value="OMPR_PHOB"/>
    <property type="match status" value="1"/>
</dbReference>
<keyword evidence="12" id="KW-1185">Reference proteome</keyword>
<keyword evidence="2 7" id="KW-0597">Phosphoprotein</keyword>
<name>A0ABT7MV40_9MICO</name>
<evidence type="ECO:0000256" key="5">
    <source>
        <dbReference type="ARBA" id="ARBA00023125"/>
    </source>
</evidence>
<evidence type="ECO:0000256" key="1">
    <source>
        <dbReference type="ARBA" id="ARBA00004496"/>
    </source>
</evidence>
<dbReference type="SMART" id="SM00448">
    <property type="entry name" value="REC"/>
    <property type="match status" value="1"/>
</dbReference>
<comment type="subcellular location">
    <subcellularLocation>
        <location evidence="1">Cytoplasm</location>
    </subcellularLocation>
</comment>
<keyword evidence="3" id="KW-0902">Two-component regulatory system</keyword>
<accession>A0ABT7MV40</accession>
<evidence type="ECO:0000256" key="4">
    <source>
        <dbReference type="ARBA" id="ARBA00023015"/>
    </source>
</evidence>
<evidence type="ECO:0000313" key="12">
    <source>
        <dbReference type="Proteomes" id="UP001235064"/>
    </source>
</evidence>
<keyword evidence="5 8" id="KW-0238">DNA-binding</keyword>
<evidence type="ECO:0000256" key="6">
    <source>
        <dbReference type="ARBA" id="ARBA00023163"/>
    </source>
</evidence>
<evidence type="ECO:0000256" key="2">
    <source>
        <dbReference type="ARBA" id="ARBA00022553"/>
    </source>
</evidence>
<sequence>MRWEALVIEARLRVLLIEDDPRLGPLIEQVLGEVYDVTRVSDGETGVETAVSRMFDVLVVDRRLPGLDGVGVVTALRERRIVAPILMLTALGTVRDRVDGLDAGANDYLVKPFEFDELLARLRALTRRFTGEGKELGIGEWRLYPESRMIYSPYEGRIVLTDRESAFLRLLAENPLRTFSRREILETVFDSDEQEGTVDTYVHYLRRKTDPDMILTVRGQGYRLGEP</sequence>
<evidence type="ECO:0000256" key="3">
    <source>
        <dbReference type="ARBA" id="ARBA00023012"/>
    </source>
</evidence>
<dbReference type="PROSITE" id="PS50110">
    <property type="entry name" value="RESPONSE_REGULATORY"/>
    <property type="match status" value="1"/>
</dbReference>
<evidence type="ECO:0000313" key="11">
    <source>
        <dbReference type="EMBL" id="MDL9978316.1"/>
    </source>
</evidence>
<dbReference type="Proteomes" id="UP001235064">
    <property type="component" value="Unassembled WGS sequence"/>
</dbReference>
<gene>
    <name evidence="11" type="ORF">QSV35_03145</name>
</gene>
<dbReference type="PANTHER" id="PTHR48111">
    <property type="entry name" value="REGULATOR OF RPOS"/>
    <property type="match status" value="1"/>
</dbReference>